<organism evidence="1 2">
    <name type="scientific">Meloidogyne enterolobii</name>
    <name type="common">Root-knot nematode worm</name>
    <name type="synonym">Meloidogyne mayaguensis</name>
    <dbReference type="NCBI Taxonomy" id="390850"/>
    <lineage>
        <taxon>Eukaryota</taxon>
        <taxon>Metazoa</taxon>
        <taxon>Ecdysozoa</taxon>
        <taxon>Nematoda</taxon>
        <taxon>Chromadorea</taxon>
        <taxon>Rhabditida</taxon>
        <taxon>Tylenchina</taxon>
        <taxon>Tylenchomorpha</taxon>
        <taxon>Tylenchoidea</taxon>
        <taxon>Meloidogynidae</taxon>
        <taxon>Meloidogyninae</taxon>
        <taxon>Meloidogyne</taxon>
    </lineage>
</organism>
<accession>A0ACB0YQH7</accession>
<name>A0ACB0YQH7_MELEN</name>
<dbReference type="Proteomes" id="UP001497535">
    <property type="component" value="Unassembled WGS sequence"/>
</dbReference>
<proteinExistence type="predicted"/>
<comment type="caution">
    <text evidence="1">The sequence shown here is derived from an EMBL/GenBank/DDBJ whole genome shotgun (WGS) entry which is preliminary data.</text>
</comment>
<protein>
    <submittedName>
        <fullName evidence="1">Uncharacterized protein</fullName>
    </submittedName>
</protein>
<keyword evidence="2" id="KW-1185">Reference proteome</keyword>
<gene>
    <name evidence="1" type="ORF">MENTE1834_LOCUS15074</name>
</gene>
<evidence type="ECO:0000313" key="2">
    <source>
        <dbReference type="Proteomes" id="UP001497535"/>
    </source>
</evidence>
<sequence>MTPVIILEFLATAFPGLELNERAEKIKVRQAEQLFDTKYTKYRISNIHNPKVRFRVCNEERENFISFFVKIKIKKIEF</sequence>
<dbReference type="EMBL" id="CAVMJV010000016">
    <property type="protein sequence ID" value="CAK5057022.1"/>
    <property type="molecule type" value="Genomic_DNA"/>
</dbReference>
<reference evidence="1" key="1">
    <citation type="submission" date="2023-11" db="EMBL/GenBank/DDBJ databases">
        <authorList>
            <person name="Poullet M."/>
        </authorList>
    </citation>
    <scope>NUCLEOTIDE SEQUENCE</scope>
    <source>
        <strain evidence="1">E1834</strain>
    </source>
</reference>
<evidence type="ECO:0000313" key="1">
    <source>
        <dbReference type="EMBL" id="CAK5057022.1"/>
    </source>
</evidence>